<gene>
    <name evidence="4" type="ORF">CRG98_048229</name>
</gene>
<sequence>MAVEMAGDMKLLEGPIGVHPVGIVAGRGLLLLPPRSGWNLKDFLRTEQKKNVEEDKYGNNVRCKMHGLMHDLTQLVARDNCFPIDGSHEKRLPQGARHVSPIDMDALKGFEGERRIRSLILIGNERIIENERIKIAHLDVSCFRNLRALNVRYVGIEAISTLGELKHLRSLDLSWNFKLRYLPNCIRWERSRTQGRQRLNELSRLTKLKNEDLTIRGLERVGHTISSQMNASFSMEKFALQSLVLHWDDYGKARANAEEVAERLRPHRDLKGLMRMQGHGGGRLPS</sequence>
<comment type="caution">
    <text evidence="4">The sequence shown here is derived from an EMBL/GenBank/DDBJ whole genome shotgun (WGS) entry which is preliminary data.</text>
</comment>
<evidence type="ECO:0000313" key="4">
    <source>
        <dbReference type="EMBL" id="PKI31385.1"/>
    </source>
</evidence>
<evidence type="ECO:0000259" key="3">
    <source>
        <dbReference type="Pfam" id="PF25019"/>
    </source>
</evidence>
<protein>
    <recommendedName>
        <fullName evidence="3">R13L1/DRL21-like LRR repeat region domain-containing protein</fullName>
    </recommendedName>
</protein>
<evidence type="ECO:0000313" key="5">
    <source>
        <dbReference type="Proteomes" id="UP000233551"/>
    </source>
</evidence>
<evidence type="ECO:0000256" key="1">
    <source>
        <dbReference type="ARBA" id="ARBA00022614"/>
    </source>
</evidence>
<dbReference type="GO" id="GO:0006952">
    <property type="term" value="P:defense response"/>
    <property type="evidence" value="ECO:0007669"/>
    <property type="project" value="UniProtKB-KW"/>
</dbReference>
<dbReference type="SUPFAM" id="SSF52058">
    <property type="entry name" value="L domain-like"/>
    <property type="match status" value="1"/>
</dbReference>
<dbReference type="Gene3D" id="3.80.10.10">
    <property type="entry name" value="Ribonuclease Inhibitor"/>
    <property type="match status" value="1"/>
</dbReference>
<dbReference type="STRING" id="22663.A0A2I0HI76"/>
<keyword evidence="2" id="KW-0611">Plant defense</keyword>
<dbReference type="InterPro" id="IPR032675">
    <property type="entry name" value="LRR_dom_sf"/>
</dbReference>
<dbReference type="Pfam" id="PF25019">
    <property type="entry name" value="LRR_R13L1-DRL21"/>
    <property type="match status" value="1"/>
</dbReference>
<proteinExistence type="predicted"/>
<dbReference type="AlphaFoldDB" id="A0A2I0HI76"/>
<dbReference type="EMBL" id="PGOL01008925">
    <property type="protein sequence ID" value="PKI31385.1"/>
    <property type="molecule type" value="Genomic_DNA"/>
</dbReference>
<keyword evidence="5" id="KW-1185">Reference proteome</keyword>
<evidence type="ECO:0000256" key="2">
    <source>
        <dbReference type="ARBA" id="ARBA00022821"/>
    </source>
</evidence>
<dbReference type="PANTHER" id="PTHR36766:SF63">
    <property type="entry name" value="NB-ARC DOMAIN-CONTAINING PROTEIN"/>
    <property type="match status" value="1"/>
</dbReference>
<feature type="domain" description="R13L1/DRL21-like LRR repeat region" evidence="3">
    <location>
        <begin position="199"/>
        <end position="286"/>
    </location>
</feature>
<dbReference type="InterPro" id="IPR056789">
    <property type="entry name" value="LRR_R13L1-DRL21"/>
</dbReference>
<keyword evidence="1" id="KW-0433">Leucine-rich repeat</keyword>
<organism evidence="4 5">
    <name type="scientific">Punica granatum</name>
    <name type="common">Pomegranate</name>
    <dbReference type="NCBI Taxonomy" id="22663"/>
    <lineage>
        <taxon>Eukaryota</taxon>
        <taxon>Viridiplantae</taxon>
        <taxon>Streptophyta</taxon>
        <taxon>Embryophyta</taxon>
        <taxon>Tracheophyta</taxon>
        <taxon>Spermatophyta</taxon>
        <taxon>Magnoliopsida</taxon>
        <taxon>eudicotyledons</taxon>
        <taxon>Gunneridae</taxon>
        <taxon>Pentapetalae</taxon>
        <taxon>rosids</taxon>
        <taxon>malvids</taxon>
        <taxon>Myrtales</taxon>
        <taxon>Lythraceae</taxon>
        <taxon>Punica</taxon>
    </lineage>
</organism>
<dbReference type="PANTHER" id="PTHR36766">
    <property type="entry name" value="PLANT BROAD-SPECTRUM MILDEW RESISTANCE PROTEIN RPW8"/>
    <property type="match status" value="1"/>
</dbReference>
<accession>A0A2I0HI76</accession>
<name>A0A2I0HI76_PUNGR</name>
<reference evidence="4 5" key="1">
    <citation type="submission" date="2017-11" db="EMBL/GenBank/DDBJ databases">
        <title>De-novo sequencing of pomegranate (Punica granatum L.) genome.</title>
        <authorList>
            <person name="Akparov Z."/>
            <person name="Amiraslanov A."/>
            <person name="Hajiyeva S."/>
            <person name="Abbasov M."/>
            <person name="Kaur K."/>
            <person name="Hamwieh A."/>
            <person name="Solovyev V."/>
            <person name="Salamov A."/>
            <person name="Braich B."/>
            <person name="Kosarev P."/>
            <person name="Mahmoud A."/>
            <person name="Hajiyev E."/>
            <person name="Babayeva S."/>
            <person name="Izzatullayeva V."/>
            <person name="Mammadov A."/>
            <person name="Mammadov A."/>
            <person name="Sharifova S."/>
            <person name="Ojaghi J."/>
            <person name="Eynullazada K."/>
            <person name="Bayramov B."/>
            <person name="Abdulazimova A."/>
            <person name="Shahmuradov I."/>
        </authorList>
    </citation>
    <scope>NUCLEOTIDE SEQUENCE [LARGE SCALE GENOMIC DNA]</scope>
    <source>
        <strain evidence="5">cv. AG2017</strain>
        <tissue evidence="4">Leaf</tissue>
    </source>
</reference>
<dbReference type="Proteomes" id="UP000233551">
    <property type="component" value="Unassembled WGS sequence"/>
</dbReference>